<dbReference type="InterPro" id="IPR011664">
    <property type="entry name" value="Abi_system_AbiD/AbiF-like"/>
</dbReference>
<dbReference type="Proteomes" id="UP000281061">
    <property type="component" value="Unassembled WGS sequence"/>
</dbReference>
<dbReference type="Pfam" id="PF07751">
    <property type="entry name" value="Abi_2"/>
    <property type="match status" value="1"/>
</dbReference>
<dbReference type="EMBL" id="RDCL01000052">
    <property type="protein sequence ID" value="RMW54719.1"/>
    <property type="molecule type" value="Genomic_DNA"/>
</dbReference>
<dbReference type="PIRSF" id="PIRSF034934">
    <property type="entry name" value="AbiF_AbiD"/>
    <property type="match status" value="1"/>
</dbReference>
<gene>
    <name evidence="1" type="ORF">D6U17_07340</name>
</gene>
<reference evidence="1 2" key="1">
    <citation type="submission" date="2018-10" db="EMBL/GenBank/DDBJ databases">
        <title>Genome sequences of five Lactobacillus pentosus strains isolated from brines of traditionally fermented spanish-style green table olives and differences between them.</title>
        <authorList>
            <person name="Jimenez Diaz R."/>
        </authorList>
    </citation>
    <scope>NUCLEOTIDE SEQUENCE [LARGE SCALE GENOMIC DNA]</scope>
    <source>
        <strain evidence="1 2">IG8</strain>
    </source>
</reference>
<evidence type="ECO:0000313" key="1">
    <source>
        <dbReference type="EMBL" id="RMW54719.1"/>
    </source>
</evidence>
<proteinExistence type="predicted"/>
<sequence length="322" mass="37370">MENPRQLSIEDQLEHLEAMGIKLDTSTREKDLKTISTVGYYKLKEFAMAFDSSTGESQGQQIHFDNLTFNQLITRYYQDKNLRINVLHAIESIEVYLQNELAAILGEKYGPFGYLKYSNWCDRSIPKFEIESRQYKFKKSLLWQVKKSQIPDIKYTRNLNSDGFPTVWLMIDTLTIGSTISLLQSMSKTNLELLSNKFDCTPHELLSWLGCLNLVRNICCHNSDLVDIKFVTKPIVPEEFSDEILRVHDRYSNRIAIAIFIILRLMNSVNHKYDFSAIRRSLGSIVNGNEDLAHILGFQSRNSLRKLPKSRGKHYHKGKHKK</sequence>
<dbReference type="GO" id="GO:0006508">
    <property type="term" value="P:proteolysis"/>
    <property type="evidence" value="ECO:0007669"/>
    <property type="project" value="UniProtKB-KW"/>
</dbReference>
<keyword evidence="1" id="KW-0645">Protease</keyword>
<evidence type="ECO:0000313" key="2">
    <source>
        <dbReference type="Proteomes" id="UP000281061"/>
    </source>
</evidence>
<keyword evidence="1" id="KW-0378">Hydrolase</keyword>
<name>A0AB37RGS4_LACPE</name>
<dbReference type="InterPro" id="IPR017034">
    <property type="entry name" value="Abi_system_AbiD/AbiF"/>
</dbReference>
<accession>A0AB37RGS4</accession>
<organism evidence="1 2">
    <name type="scientific">Lactiplantibacillus pentosus</name>
    <name type="common">Lactobacillus pentosus</name>
    <dbReference type="NCBI Taxonomy" id="1589"/>
    <lineage>
        <taxon>Bacteria</taxon>
        <taxon>Bacillati</taxon>
        <taxon>Bacillota</taxon>
        <taxon>Bacilli</taxon>
        <taxon>Lactobacillales</taxon>
        <taxon>Lactobacillaceae</taxon>
        <taxon>Lactiplantibacillus</taxon>
    </lineage>
</organism>
<protein>
    <submittedName>
        <fullName evidence="1">CAAX protease</fullName>
    </submittedName>
</protein>
<dbReference type="AlphaFoldDB" id="A0AB37RGS4"/>
<dbReference type="RefSeq" id="WP_122211811.1">
    <property type="nucleotide sequence ID" value="NZ_RDCH01000076.1"/>
</dbReference>
<dbReference type="GO" id="GO:0008233">
    <property type="term" value="F:peptidase activity"/>
    <property type="evidence" value="ECO:0007669"/>
    <property type="project" value="UniProtKB-KW"/>
</dbReference>
<comment type="caution">
    <text evidence="1">The sequence shown here is derived from an EMBL/GenBank/DDBJ whole genome shotgun (WGS) entry which is preliminary data.</text>
</comment>